<reference evidence="1" key="1">
    <citation type="submission" date="2021-02" db="EMBL/GenBank/DDBJ databases">
        <authorList>
            <consortium name="DOE Joint Genome Institute"/>
            <person name="Ahrendt S."/>
            <person name="Looney B.P."/>
            <person name="Miyauchi S."/>
            <person name="Morin E."/>
            <person name="Drula E."/>
            <person name="Courty P.E."/>
            <person name="Chicoki N."/>
            <person name="Fauchery L."/>
            <person name="Kohler A."/>
            <person name="Kuo A."/>
            <person name="Labutti K."/>
            <person name="Pangilinan J."/>
            <person name="Lipzen A."/>
            <person name="Riley R."/>
            <person name="Andreopoulos W."/>
            <person name="He G."/>
            <person name="Johnson J."/>
            <person name="Barry K.W."/>
            <person name="Grigoriev I.V."/>
            <person name="Nagy L."/>
            <person name="Hibbett D."/>
            <person name="Henrissat B."/>
            <person name="Matheny P.B."/>
            <person name="Labbe J."/>
            <person name="Martin F."/>
        </authorList>
    </citation>
    <scope>NUCLEOTIDE SEQUENCE</scope>
    <source>
        <strain evidence="1">FP105234-sp</strain>
    </source>
</reference>
<organism evidence="1 2">
    <name type="scientific">Auriscalpium vulgare</name>
    <dbReference type="NCBI Taxonomy" id="40419"/>
    <lineage>
        <taxon>Eukaryota</taxon>
        <taxon>Fungi</taxon>
        <taxon>Dikarya</taxon>
        <taxon>Basidiomycota</taxon>
        <taxon>Agaricomycotina</taxon>
        <taxon>Agaricomycetes</taxon>
        <taxon>Russulales</taxon>
        <taxon>Auriscalpiaceae</taxon>
        <taxon>Auriscalpium</taxon>
    </lineage>
</organism>
<comment type="caution">
    <text evidence="1">The sequence shown here is derived from an EMBL/GenBank/DDBJ whole genome shotgun (WGS) entry which is preliminary data.</text>
</comment>
<evidence type="ECO:0000313" key="2">
    <source>
        <dbReference type="Proteomes" id="UP000814033"/>
    </source>
</evidence>
<gene>
    <name evidence="1" type="ORF">FA95DRAFT_1507760</name>
</gene>
<evidence type="ECO:0000313" key="1">
    <source>
        <dbReference type="EMBL" id="KAI0054121.1"/>
    </source>
</evidence>
<dbReference type="EMBL" id="MU275838">
    <property type="protein sequence ID" value="KAI0054121.1"/>
    <property type="molecule type" value="Genomic_DNA"/>
</dbReference>
<name>A0ACB8SEE5_9AGAM</name>
<sequence length="311" mass="35482">MNISIFPTNTAHLKRLLLSPNRKLSTSQKHTALDSWIAQPKRLILHDTFHSEHLADLYITLPTRDGTRRPYEPPRIGTPLGHGHHLAFFHPRTPEAQLRPDGTDADFCPPPPFVRRMWAGGRIDWRRPLHIGGRATSTMSVAEVQKKGFEDDRPMVFVKQRVEVRNEGEEAAEAAVVEERTHVYLALQTQQRKFREDFSFTYTPSATTLFRFSALTFNGHHIHLDRDYAQQSEGYPERLVHGPLTALMLVETLLFHHPDARPKSLEYRALNPVIVNRAVTINGSWTGEKNAVHLWTQDEDGVIGMRGTVTL</sequence>
<dbReference type="Proteomes" id="UP000814033">
    <property type="component" value="Unassembled WGS sequence"/>
</dbReference>
<accession>A0ACB8SEE5</accession>
<proteinExistence type="predicted"/>
<reference evidence="1" key="2">
    <citation type="journal article" date="2022" name="New Phytol.">
        <title>Evolutionary transition to the ectomycorrhizal habit in the genomes of a hyperdiverse lineage of mushroom-forming fungi.</title>
        <authorList>
            <person name="Looney B."/>
            <person name="Miyauchi S."/>
            <person name="Morin E."/>
            <person name="Drula E."/>
            <person name="Courty P.E."/>
            <person name="Kohler A."/>
            <person name="Kuo A."/>
            <person name="LaButti K."/>
            <person name="Pangilinan J."/>
            <person name="Lipzen A."/>
            <person name="Riley R."/>
            <person name="Andreopoulos W."/>
            <person name="He G."/>
            <person name="Johnson J."/>
            <person name="Nolan M."/>
            <person name="Tritt A."/>
            <person name="Barry K.W."/>
            <person name="Grigoriev I.V."/>
            <person name="Nagy L.G."/>
            <person name="Hibbett D."/>
            <person name="Henrissat B."/>
            <person name="Matheny P.B."/>
            <person name="Labbe J."/>
            <person name="Martin F.M."/>
        </authorList>
    </citation>
    <scope>NUCLEOTIDE SEQUENCE</scope>
    <source>
        <strain evidence="1">FP105234-sp</strain>
    </source>
</reference>
<keyword evidence="2" id="KW-1185">Reference proteome</keyword>
<protein>
    <submittedName>
        <fullName evidence="1">Uncharacterized protein</fullName>
    </submittedName>
</protein>